<dbReference type="InterPro" id="IPR033900">
    <property type="entry name" value="Gram_neg_porin_domain"/>
</dbReference>
<proteinExistence type="predicted"/>
<name>A0A510I3V9_9VIBR</name>
<evidence type="ECO:0000256" key="2">
    <source>
        <dbReference type="ARBA" id="ARBA00022729"/>
    </source>
</evidence>
<feature type="domain" description="Porin" evidence="5">
    <location>
        <begin position="7"/>
        <end position="300"/>
    </location>
</feature>
<organism evidence="6 7">
    <name type="scientific">Vibrio rotiferianus</name>
    <dbReference type="NCBI Taxonomy" id="190895"/>
    <lineage>
        <taxon>Bacteria</taxon>
        <taxon>Pseudomonadati</taxon>
        <taxon>Pseudomonadota</taxon>
        <taxon>Gammaproteobacteria</taxon>
        <taxon>Vibrionales</taxon>
        <taxon>Vibrionaceae</taxon>
        <taxon>Vibrio</taxon>
    </lineage>
</organism>
<evidence type="ECO:0000256" key="4">
    <source>
        <dbReference type="SAM" id="SignalP"/>
    </source>
</evidence>
<dbReference type="EMBL" id="AP019798">
    <property type="protein sequence ID" value="BBL88362.1"/>
    <property type="molecule type" value="Genomic_DNA"/>
</dbReference>
<reference evidence="7" key="1">
    <citation type="submission" date="2019-07" db="EMBL/GenBank/DDBJ databases">
        <title>Complete Genome Sequences of Vibrion rotiferianus strain AM7.</title>
        <authorList>
            <person name="Miyazaki K."/>
            <person name="Wiseschart A."/>
            <person name="Pootanakit K."/>
            <person name="Ishimori K."/>
            <person name="Kitahara K."/>
        </authorList>
    </citation>
    <scope>NUCLEOTIDE SEQUENCE [LARGE SCALE GENOMIC DNA]</scope>
    <source>
        <strain evidence="7">AM7</strain>
    </source>
</reference>
<keyword evidence="3" id="KW-0472">Membrane</keyword>
<dbReference type="InterPro" id="IPR023614">
    <property type="entry name" value="Porin_dom_sf"/>
</dbReference>
<evidence type="ECO:0000259" key="5">
    <source>
        <dbReference type="Pfam" id="PF13609"/>
    </source>
</evidence>
<comment type="subcellular location">
    <subcellularLocation>
        <location evidence="1">Cell outer membrane</location>
        <topology evidence="1">Multi-pass membrane protein</topology>
    </subcellularLocation>
</comment>
<dbReference type="Proteomes" id="UP000315115">
    <property type="component" value="Chromosome 1"/>
</dbReference>
<evidence type="ECO:0000256" key="3">
    <source>
        <dbReference type="ARBA" id="ARBA00023136"/>
    </source>
</evidence>
<keyword evidence="2 4" id="KW-0732">Signal</keyword>
<gene>
    <name evidence="6" type="ORF">VroAM7_10150</name>
</gene>
<dbReference type="PANTHER" id="PTHR34501:SF2">
    <property type="entry name" value="OUTER MEMBRANE PORIN F-RELATED"/>
    <property type="match status" value="1"/>
</dbReference>
<feature type="signal peptide" evidence="4">
    <location>
        <begin position="1"/>
        <end position="19"/>
    </location>
</feature>
<dbReference type="GO" id="GO:0015288">
    <property type="term" value="F:porin activity"/>
    <property type="evidence" value="ECO:0007669"/>
    <property type="project" value="InterPro"/>
</dbReference>
<evidence type="ECO:0000313" key="7">
    <source>
        <dbReference type="Proteomes" id="UP000315115"/>
    </source>
</evidence>
<dbReference type="PANTHER" id="PTHR34501">
    <property type="entry name" value="PROTEIN YDDL-RELATED"/>
    <property type="match status" value="1"/>
</dbReference>
<dbReference type="Pfam" id="PF13609">
    <property type="entry name" value="Porin_4"/>
    <property type="match status" value="1"/>
</dbReference>
<feature type="chain" id="PRO_5021964169" evidence="4">
    <location>
        <begin position="20"/>
        <end position="330"/>
    </location>
</feature>
<sequence>MKKTLLALAVVASATSVNAAEVYKSEDGSVNFYGQLRQELKLLDDKDPTLSSGSSRVGVDAAYKVNDDLKVVGLVEISVREDKDMYIRQHQIGFESATAGSFRFGKAFTFSDDVYGADYSYFFGGTALRYGTLSGAEHSSQIKYTYENDAFWLKAAYGLSEDDKEQELTEIFAGKSFGDLSVHIGGGVNTDKNFGALDLTNTYFEGTAEYTFGEALVGFTYYNATLENNANSEEINENGFSIAGTYKVAEKTKLYAGFEYTEQDPNFQAKEDGTVVYAGVEYKFSSWARVFAEYGYADGTTLGYTKDEVLVGATRVDGENNFGVGARFYW</sequence>
<dbReference type="GO" id="GO:0009279">
    <property type="term" value="C:cell outer membrane"/>
    <property type="evidence" value="ECO:0007669"/>
    <property type="project" value="UniProtKB-SubCell"/>
</dbReference>
<protein>
    <submittedName>
        <fullName evidence="6">Porin</fullName>
    </submittedName>
</protein>
<dbReference type="Gene3D" id="2.40.160.10">
    <property type="entry name" value="Porin"/>
    <property type="match status" value="1"/>
</dbReference>
<dbReference type="AlphaFoldDB" id="A0A510I3V9"/>
<dbReference type="SUPFAM" id="SSF56935">
    <property type="entry name" value="Porins"/>
    <property type="match status" value="1"/>
</dbReference>
<dbReference type="CDD" id="cd00342">
    <property type="entry name" value="gram_neg_porins"/>
    <property type="match status" value="1"/>
</dbReference>
<accession>A0A510I3V9</accession>
<dbReference type="InterPro" id="IPR050298">
    <property type="entry name" value="Gram-neg_bact_OMP"/>
</dbReference>
<evidence type="ECO:0000313" key="6">
    <source>
        <dbReference type="EMBL" id="BBL88362.1"/>
    </source>
</evidence>
<dbReference type="RefSeq" id="WP_143692273.1">
    <property type="nucleotide sequence ID" value="NZ_AP019798.1"/>
</dbReference>
<evidence type="ECO:0000256" key="1">
    <source>
        <dbReference type="ARBA" id="ARBA00004571"/>
    </source>
</evidence>